<evidence type="ECO:0000256" key="3">
    <source>
        <dbReference type="ARBA" id="ARBA00022448"/>
    </source>
</evidence>
<keyword evidence="9 10" id="KW-0998">Cell outer membrane</keyword>
<dbReference type="SUPFAM" id="SSF56935">
    <property type="entry name" value="Porins"/>
    <property type="match status" value="1"/>
</dbReference>
<evidence type="ECO:0000256" key="4">
    <source>
        <dbReference type="ARBA" id="ARBA00022452"/>
    </source>
</evidence>
<protein>
    <submittedName>
        <fullName evidence="15">TonB-dependent receptor</fullName>
    </submittedName>
</protein>
<evidence type="ECO:0000256" key="11">
    <source>
        <dbReference type="RuleBase" id="RU003357"/>
    </source>
</evidence>
<evidence type="ECO:0000256" key="6">
    <source>
        <dbReference type="ARBA" id="ARBA00023077"/>
    </source>
</evidence>
<dbReference type="InterPro" id="IPR036942">
    <property type="entry name" value="Beta-barrel_TonB_sf"/>
</dbReference>
<feature type="domain" description="TonB-dependent receptor-like beta-barrel" evidence="13">
    <location>
        <begin position="247"/>
        <end position="708"/>
    </location>
</feature>
<feature type="chain" id="PRO_5046758411" evidence="12">
    <location>
        <begin position="26"/>
        <end position="752"/>
    </location>
</feature>
<dbReference type="RefSeq" id="WP_107883728.1">
    <property type="nucleotide sequence ID" value="NZ_PYSG01000002.1"/>
</dbReference>
<dbReference type="InterPro" id="IPR012910">
    <property type="entry name" value="Plug_dom"/>
</dbReference>
<evidence type="ECO:0000256" key="9">
    <source>
        <dbReference type="ARBA" id="ARBA00023237"/>
    </source>
</evidence>
<evidence type="ECO:0000259" key="14">
    <source>
        <dbReference type="Pfam" id="PF07715"/>
    </source>
</evidence>
<keyword evidence="6 11" id="KW-0798">TonB box</keyword>
<evidence type="ECO:0000313" key="16">
    <source>
        <dbReference type="Proteomes" id="UP000240506"/>
    </source>
</evidence>
<dbReference type="InterPro" id="IPR037066">
    <property type="entry name" value="Plug_dom_sf"/>
</dbReference>
<keyword evidence="7 10" id="KW-0472">Membrane</keyword>
<dbReference type="Pfam" id="PF07715">
    <property type="entry name" value="Plug"/>
    <property type="match status" value="1"/>
</dbReference>
<evidence type="ECO:0000256" key="7">
    <source>
        <dbReference type="ARBA" id="ARBA00023136"/>
    </source>
</evidence>
<evidence type="ECO:0000256" key="8">
    <source>
        <dbReference type="ARBA" id="ARBA00023170"/>
    </source>
</evidence>
<dbReference type="InterPro" id="IPR000531">
    <property type="entry name" value="Beta-barrel_TonB"/>
</dbReference>
<evidence type="ECO:0000256" key="1">
    <source>
        <dbReference type="ARBA" id="ARBA00004571"/>
    </source>
</evidence>
<keyword evidence="3 10" id="KW-0813">Transport</keyword>
<proteinExistence type="inferred from homology"/>
<dbReference type="CDD" id="cd01347">
    <property type="entry name" value="ligand_gated_channel"/>
    <property type="match status" value="1"/>
</dbReference>
<dbReference type="Pfam" id="PF00593">
    <property type="entry name" value="TonB_dep_Rec_b-barrel"/>
    <property type="match status" value="1"/>
</dbReference>
<dbReference type="Gene3D" id="2.170.130.10">
    <property type="entry name" value="TonB-dependent receptor, plug domain"/>
    <property type="match status" value="1"/>
</dbReference>
<dbReference type="PANTHER" id="PTHR30069">
    <property type="entry name" value="TONB-DEPENDENT OUTER MEMBRANE RECEPTOR"/>
    <property type="match status" value="1"/>
</dbReference>
<keyword evidence="4 10" id="KW-1134">Transmembrane beta strand</keyword>
<dbReference type="InterPro" id="IPR010105">
    <property type="entry name" value="TonB_sidphr_rcpt"/>
</dbReference>
<feature type="signal peptide" evidence="12">
    <location>
        <begin position="1"/>
        <end position="25"/>
    </location>
</feature>
<evidence type="ECO:0000256" key="5">
    <source>
        <dbReference type="ARBA" id="ARBA00022692"/>
    </source>
</evidence>
<keyword evidence="12" id="KW-0732">Signal</keyword>
<feature type="domain" description="TonB-dependent receptor plug" evidence="14">
    <location>
        <begin position="54"/>
        <end position="156"/>
    </location>
</feature>
<keyword evidence="5 10" id="KW-0812">Transmembrane</keyword>
<reference evidence="15 16" key="1">
    <citation type="submission" date="2018-04" db="EMBL/GenBank/DDBJ databases">
        <title>Genomic sequence of a freshwater isolate of Shewanella morhuae.</title>
        <authorList>
            <person name="Castillo D.E."/>
            <person name="Gram L."/>
        </authorList>
    </citation>
    <scope>NUCLEOTIDE SEQUENCE [LARGE SCALE GENOMIC DNA]</scope>
    <source>
        <strain evidence="15 16">CW7</strain>
    </source>
</reference>
<gene>
    <name evidence="15" type="ORF">C9I43_13155</name>
</gene>
<dbReference type="InterPro" id="IPR039426">
    <property type="entry name" value="TonB-dep_rcpt-like"/>
</dbReference>
<evidence type="ECO:0000259" key="13">
    <source>
        <dbReference type="Pfam" id="PF00593"/>
    </source>
</evidence>
<dbReference type="NCBIfam" id="TIGR01783">
    <property type="entry name" value="TonB-siderophor"/>
    <property type="match status" value="1"/>
</dbReference>
<evidence type="ECO:0000256" key="12">
    <source>
        <dbReference type="SAM" id="SignalP"/>
    </source>
</evidence>
<dbReference type="PANTHER" id="PTHR30069:SF42">
    <property type="entry name" value="FERRIC AEROBACTIN RECEPTOR"/>
    <property type="match status" value="1"/>
</dbReference>
<keyword evidence="16" id="KW-1185">Reference proteome</keyword>
<accession>A0ABX5HYP2</accession>
<dbReference type="EMBL" id="PYSG01000002">
    <property type="protein sequence ID" value="PTA51374.1"/>
    <property type="molecule type" value="Genomic_DNA"/>
</dbReference>
<comment type="caution">
    <text evidence="15">The sequence shown here is derived from an EMBL/GenBank/DDBJ whole genome shotgun (WGS) entry which is preliminary data.</text>
</comment>
<comment type="subcellular location">
    <subcellularLocation>
        <location evidence="1 10">Cell outer membrane</location>
        <topology evidence="1 10">Multi-pass membrane protein</topology>
    </subcellularLocation>
</comment>
<evidence type="ECO:0000313" key="15">
    <source>
        <dbReference type="EMBL" id="PTA51374.1"/>
    </source>
</evidence>
<comment type="similarity">
    <text evidence="2 10 11">Belongs to the TonB-dependent receptor family.</text>
</comment>
<sequence>MSSFKGQLSLVASAVLLSIAPAVIAETTPSTQNTTAPAMERMQVTASRTPTSISDLSSTVWVIDEESISEQINSGKEIKDMLAQLVPSMDVSSQGRTNFGQNMRGRAMIVLIDGISMNTSRGISRQLDSIDPFNIARIEVLAGASALYGGGALGGVINIITKKAHADTTFIEAQAGVKSGFNSSEDLDYRTALAVSGGNEVLKGRLSAAWQDVGQSFDGNGEPVMFDISQTGLQYTQSYDLMGSFDWQVDQDSQISGLLQAYNNESDGRHGLYLGQNFSGVTNDATLLETRSGLEADRAPATDRILANINYQSENVLGQTLYLQGFYRKEALDFHPFPYVSPDVGVYNFSASAQNTQLYGAKLVLESQPTDTIKLTWGVDYDHESFDSDQMSFDLDAANQSGGLVMRQDFTTGRYVDFEVESIAAFLQANIKLSDTFVLNGGYRYQNMDNSVDDFIGYNQQVAIAQGQATGADAIKGGSTDYNIGLFNVGLVAKLSRDQQIWINYSQGFELPDLSKFYGRGKYQADSSSYLHLTDSININDTRLDGIKTDSYEIGWRYQANRWQAQASAYYSISDKVIEVNSADLTIDVKNNDKRNMGIEAQFNFDISSDWQIGTNLHWVKSEIKAEHDWIDETVAYASPSKATAFLGWRGDKQHVRLQAQHSFHAKSDYRFKANDGLDSELTAYTTVDLLGSITLPVGELSYGIENLLDKDYTTLWGERAQYFYSPAYGPEAMFDYHGRGRTVSLSYLVSW</sequence>
<organism evidence="15 16">
    <name type="scientific">Shewanella morhuae</name>
    <dbReference type="NCBI Taxonomy" id="365591"/>
    <lineage>
        <taxon>Bacteria</taxon>
        <taxon>Pseudomonadati</taxon>
        <taxon>Pseudomonadota</taxon>
        <taxon>Gammaproteobacteria</taxon>
        <taxon>Alteromonadales</taxon>
        <taxon>Shewanellaceae</taxon>
        <taxon>Shewanella</taxon>
    </lineage>
</organism>
<keyword evidence="8 15" id="KW-0675">Receptor</keyword>
<dbReference type="Gene3D" id="2.40.170.20">
    <property type="entry name" value="TonB-dependent receptor, beta-barrel domain"/>
    <property type="match status" value="1"/>
</dbReference>
<evidence type="ECO:0000256" key="10">
    <source>
        <dbReference type="PROSITE-ProRule" id="PRU01360"/>
    </source>
</evidence>
<dbReference type="PROSITE" id="PS52016">
    <property type="entry name" value="TONB_DEPENDENT_REC_3"/>
    <property type="match status" value="1"/>
</dbReference>
<dbReference type="Proteomes" id="UP000240506">
    <property type="component" value="Unassembled WGS sequence"/>
</dbReference>
<name>A0ABX5HYP2_9GAMM</name>
<evidence type="ECO:0000256" key="2">
    <source>
        <dbReference type="ARBA" id="ARBA00009810"/>
    </source>
</evidence>